<dbReference type="InterPro" id="IPR021137">
    <property type="entry name" value="Ribosomal_bL35-like"/>
</dbReference>
<feature type="region of interest" description="Disordered" evidence="4">
    <location>
        <begin position="1"/>
        <end position="50"/>
    </location>
</feature>
<dbReference type="SUPFAM" id="SSF143034">
    <property type="entry name" value="L35p-like"/>
    <property type="match status" value="1"/>
</dbReference>
<organism evidence="5">
    <name type="scientific">candidate division WOR-3 bacterium</name>
    <dbReference type="NCBI Taxonomy" id="2052148"/>
    <lineage>
        <taxon>Bacteria</taxon>
        <taxon>Bacteria division WOR-3</taxon>
    </lineage>
</organism>
<keyword evidence="2 5" id="KW-0689">Ribosomal protein</keyword>
<dbReference type="EMBL" id="DSUT01000106">
    <property type="protein sequence ID" value="HGK28339.1"/>
    <property type="molecule type" value="Genomic_DNA"/>
</dbReference>
<evidence type="ECO:0000256" key="3">
    <source>
        <dbReference type="ARBA" id="ARBA00023274"/>
    </source>
</evidence>
<accession>A0A7C4GIY1</accession>
<reference evidence="5" key="1">
    <citation type="journal article" date="2020" name="mSystems">
        <title>Genome- and Community-Level Interaction Insights into Carbon Utilization and Element Cycling Functions of Hydrothermarchaeota in Hydrothermal Sediment.</title>
        <authorList>
            <person name="Zhou Z."/>
            <person name="Liu Y."/>
            <person name="Xu W."/>
            <person name="Pan J."/>
            <person name="Luo Z.H."/>
            <person name="Li M."/>
        </authorList>
    </citation>
    <scope>NUCLEOTIDE SEQUENCE [LARGE SCALE GENOMIC DNA]</scope>
    <source>
        <strain evidence="5">SpSt-488</strain>
    </source>
</reference>
<feature type="compositionally biased region" description="Basic residues" evidence="4">
    <location>
        <begin position="35"/>
        <end position="44"/>
    </location>
</feature>
<feature type="compositionally biased region" description="Basic residues" evidence="4">
    <location>
        <begin position="1"/>
        <end position="17"/>
    </location>
</feature>
<comment type="caution">
    <text evidence="5">The sequence shown here is derived from an EMBL/GenBank/DDBJ whole genome shotgun (WGS) entry which is preliminary data.</text>
</comment>
<proteinExistence type="inferred from homology"/>
<sequence length="64" mass="7416">MKRKSLSSLKKRVRRSAGGKFVHSRSGTSHNNFCKSKRRKRRLHSPAVAGPSLERRLRELVPYK</sequence>
<evidence type="ECO:0000256" key="1">
    <source>
        <dbReference type="ARBA" id="ARBA00006598"/>
    </source>
</evidence>
<dbReference type="GO" id="GO:1990904">
    <property type="term" value="C:ribonucleoprotein complex"/>
    <property type="evidence" value="ECO:0007669"/>
    <property type="project" value="UniProtKB-KW"/>
</dbReference>
<protein>
    <submittedName>
        <fullName evidence="5">50S ribosomal protein L35</fullName>
    </submittedName>
</protein>
<evidence type="ECO:0000256" key="4">
    <source>
        <dbReference type="SAM" id="MobiDB-lite"/>
    </source>
</evidence>
<dbReference type="InterPro" id="IPR018265">
    <property type="entry name" value="Ribosomal_bL35_CS"/>
</dbReference>
<feature type="compositionally biased region" description="Polar residues" evidence="4">
    <location>
        <begin position="25"/>
        <end position="34"/>
    </location>
</feature>
<dbReference type="InterPro" id="IPR037229">
    <property type="entry name" value="Ribosomal_bL35_sf"/>
</dbReference>
<dbReference type="GO" id="GO:0003735">
    <property type="term" value="F:structural constituent of ribosome"/>
    <property type="evidence" value="ECO:0007669"/>
    <property type="project" value="InterPro"/>
</dbReference>
<keyword evidence="3" id="KW-0687">Ribonucleoprotein</keyword>
<dbReference type="PROSITE" id="PS00936">
    <property type="entry name" value="RIBOSOMAL_L35"/>
    <property type="match status" value="1"/>
</dbReference>
<dbReference type="AlphaFoldDB" id="A0A7C4GIY1"/>
<dbReference type="GO" id="GO:0005840">
    <property type="term" value="C:ribosome"/>
    <property type="evidence" value="ECO:0007669"/>
    <property type="project" value="UniProtKB-KW"/>
</dbReference>
<name>A0A7C4GIY1_UNCW3</name>
<gene>
    <name evidence="5" type="ORF">ENS41_05225</name>
</gene>
<dbReference type="Gene3D" id="4.10.410.60">
    <property type="match status" value="1"/>
</dbReference>
<comment type="similarity">
    <text evidence="1">Belongs to the bacterial ribosomal protein bL35 family.</text>
</comment>
<dbReference type="Pfam" id="PF01632">
    <property type="entry name" value="Ribosomal_L35p"/>
    <property type="match status" value="1"/>
</dbReference>
<evidence type="ECO:0000313" key="5">
    <source>
        <dbReference type="EMBL" id="HGK28339.1"/>
    </source>
</evidence>
<evidence type="ECO:0000256" key="2">
    <source>
        <dbReference type="ARBA" id="ARBA00022980"/>
    </source>
</evidence>
<dbReference type="GO" id="GO:0006412">
    <property type="term" value="P:translation"/>
    <property type="evidence" value="ECO:0007669"/>
    <property type="project" value="InterPro"/>
</dbReference>